<dbReference type="SUPFAM" id="SSF51161">
    <property type="entry name" value="Trimeric LpxA-like enzymes"/>
    <property type="match status" value="1"/>
</dbReference>
<dbReference type="InterPro" id="IPR011004">
    <property type="entry name" value="Trimer_LpxA-like_sf"/>
</dbReference>
<protein>
    <submittedName>
        <fullName evidence="1">Transferase</fullName>
    </submittedName>
</protein>
<dbReference type="OrthoDB" id="9803036at2"/>
<dbReference type="CDD" id="cd04645">
    <property type="entry name" value="LbH_gamma_CA_like"/>
    <property type="match status" value="1"/>
</dbReference>
<dbReference type="EMBL" id="CP005587">
    <property type="protein sequence ID" value="AGK57833.1"/>
    <property type="molecule type" value="Genomic_DNA"/>
</dbReference>
<dbReference type="Pfam" id="PF00132">
    <property type="entry name" value="Hexapep"/>
    <property type="match status" value="1"/>
</dbReference>
<sequence>MTLYNLDGVDVATPASGAFWVASNAVLLGKVKLEEDASVWFGAVLRGDNEWITVGERSNVQDGCVLHTDPGFPLTIGTDCTIGHMVMLHGCTIGRGSLIGIGSIILNGARIGEECVIGANTLIPENKEIPSRSMVVGSPGKIIRQIDDEDAARFQGAAARYVANWKRFAAGLKPQKS</sequence>
<dbReference type="PANTHER" id="PTHR13061:SF29">
    <property type="entry name" value="GAMMA CARBONIC ANHYDRASE-LIKE 1, MITOCHONDRIAL-RELATED"/>
    <property type="match status" value="1"/>
</dbReference>
<reference evidence="1 2" key="1">
    <citation type="journal article" date="2013" name="Genome Announc.">
        <title>Genome sequences for three denitrifying bacterial strains isolated from a uranium- and nitrate-contaminated subsurface environment.</title>
        <authorList>
            <person name="Venkatramanan R."/>
            <person name="Prakash O."/>
            <person name="Woyke T."/>
            <person name="Chain P."/>
            <person name="Goodwin L.A."/>
            <person name="Watson D."/>
            <person name="Brooks S."/>
            <person name="Kostka J.E."/>
            <person name="Green S.J."/>
        </authorList>
    </citation>
    <scope>NUCLEOTIDE SEQUENCE [LARGE SCALE GENOMIC DNA]</scope>
    <source>
        <strain evidence="1 2">1NES1</strain>
    </source>
</reference>
<dbReference type="RefSeq" id="WP_015597866.1">
    <property type="nucleotide sequence ID" value="NC_021172.1"/>
</dbReference>
<dbReference type="PANTHER" id="PTHR13061">
    <property type="entry name" value="DYNACTIN SUBUNIT P25"/>
    <property type="match status" value="1"/>
</dbReference>
<organism evidence="1 2">
    <name type="scientific">Hyphomicrobium denitrificans 1NES1</name>
    <dbReference type="NCBI Taxonomy" id="670307"/>
    <lineage>
        <taxon>Bacteria</taxon>
        <taxon>Pseudomonadati</taxon>
        <taxon>Pseudomonadota</taxon>
        <taxon>Alphaproteobacteria</taxon>
        <taxon>Hyphomicrobiales</taxon>
        <taxon>Hyphomicrobiaceae</taxon>
        <taxon>Hyphomicrobium</taxon>
    </lineage>
</organism>
<dbReference type="eggNOG" id="COG0663">
    <property type="taxonomic scope" value="Bacteria"/>
</dbReference>
<dbReference type="GO" id="GO:0016740">
    <property type="term" value="F:transferase activity"/>
    <property type="evidence" value="ECO:0007669"/>
    <property type="project" value="UniProtKB-KW"/>
</dbReference>
<keyword evidence="2" id="KW-1185">Reference proteome</keyword>
<accession>N0B495</accession>
<dbReference type="HOGENOM" id="CLU_064827_4_1_5"/>
<dbReference type="Proteomes" id="UP000005952">
    <property type="component" value="Chromosome"/>
</dbReference>
<dbReference type="InterPro" id="IPR050484">
    <property type="entry name" value="Transf_Hexapept/Carb_Anhydrase"/>
</dbReference>
<evidence type="ECO:0000313" key="2">
    <source>
        <dbReference type="Proteomes" id="UP000005952"/>
    </source>
</evidence>
<dbReference type="Gene3D" id="2.160.10.10">
    <property type="entry name" value="Hexapeptide repeat proteins"/>
    <property type="match status" value="1"/>
</dbReference>
<dbReference type="AlphaFoldDB" id="N0B495"/>
<name>N0B495_9HYPH</name>
<dbReference type="InterPro" id="IPR001451">
    <property type="entry name" value="Hexapep"/>
</dbReference>
<evidence type="ECO:0000313" key="1">
    <source>
        <dbReference type="EMBL" id="AGK57833.1"/>
    </source>
</evidence>
<dbReference type="InterPro" id="IPR047324">
    <property type="entry name" value="LbH_gamma_CA-like"/>
</dbReference>
<gene>
    <name evidence="1" type="ORF">HYPDE_30793</name>
</gene>
<proteinExistence type="predicted"/>
<dbReference type="STRING" id="670307.HYPDE_30793"/>
<keyword evidence="1" id="KW-0808">Transferase</keyword>
<dbReference type="KEGG" id="hdt:HYPDE_30793"/>